<protein>
    <recommendedName>
        <fullName evidence="6">Global transcriptional regulator CodY</fullName>
    </recommendedName>
</protein>
<keyword evidence="5" id="KW-0804">Transcription</keyword>
<dbReference type="Pfam" id="PF08222">
    <property type="entry name" value="HTH_CodY"/>
    <property type="match status" value="1"/>
</dbReference>
<keyword evidence="1" id="KW-0963">Cytoplasm</keyword>
<evidence type="ECO:0000259" key="7">
    <source>
        <dbReference type="Pfam" id="PF06018"/>
    </source>
</evidence>
<keyword evidence="10" id="KW-1185">Reference proteome</keyword>
<dbReference type="InterPro" id="IPR036388">
    <property type="entry name" value="WH-like_DNA-bd_sf"/>
</dbReference>
<dbReference type="InterPro" id="IPR013198">
    <property type="entry name" value="GTP_trans_reg_CodY_C"/>
</dbReference>
<accession>A0ABT1NJK2</accession>
<dbReference type="Gene3D" id="3.30.450.40">
    <property type="match status" value="1"/>
</dbReference>
<dbReference type="InterPro" id="IPR029016">
    <property type="entry name" value="GAF-like_dom_sf"/>
</dbReference>
<feature type="domain" description="Global transcriptional regulator CodY N-terminal" evidence="7">
    <location>
        <begin position="4"/>
        <end position="179"/>
    </location>
</feature>
<dbReference type="SUPFAM" id="SSF46785">
    <property type="entry name" value="Winged helix' DNA-binding domain"/>
    <property type="match status" value="1"/>
</dbReference>
<dbReference type="InterPro" id="IPR010312">
    <property type="entry name" value="Transc_reg_CodY_N"/>
</dbReference>
<gene>
    <name evidence="9" type="ORF">LJD61_18020</name>
</gene>
<keyword evidence="2" id="KW-0678">Repressor</keyword>
<evidence type="ECO:0000313" key="10">
    <source>
        <dbReference type="Proteomes" id="UP001651880"/>
    </source>
</evidence>
<dbReference type="InterPro" id="IPR014154">
    <property type="entry name" value="CodY"/>
</dbReference>
<dbReference type="EMBL" id="JAJEKE010000022">
    <property type="protein sequence ID" value="MCQ1531419.1"/>
    <property type="molecule type" value="Genomic_DNA"/>
</dbReference>
<evidence type="ECO:0000256" key="5">
    <source>
        <dbReference type="ARBA" id="ARBA00023163"/>
    </source>
</evidence>
<dbReference type="Pfam" id="PF06018">
    <property type="entry name" value="CodY"/>
    <property type="match status" value="1"/>
</dbReference>
<organism evidence="9 10">
    <name type="scientific">Lutispora saccharofermentans</name>
    <dbReference type="NCBI Taxonomy" id="3024236"/>
    <lineage>
        <taxon>Bacteria</taxon>
        <taxon>Bacillati</taxon>
        <taxon>Bacillota</taxon>
        <taxon>Clostridia</taxon>
        <taxon>Lutisporales</taxon>
        <taxon>Lutisporaceae</taxon>
        <taxon>Lutispora</taxon>
    </lineage>
</organism>
<evidence type="ECO:0000256" key="3">
    <source>
        <dbReference type="ARBA" id="ARBA00023015"/>
    </source>
</evidence>
<dbReference type="Proteomes" id="UP001651880">
    <property type="component" value="Unassembled WGS sequence"/>
</dbReference>
<proteinExistence type="predicted"/>
<evidence type="ECO:0000256" key="6">
    <source>
        <dbReference type="ARBA" id="ARBA00034538"/>
    </source>
</evidence>
<reference evidence="9 10" key="1">
    <citation type="submission" date="2021-10" db="EMBL/GenBank/DDBJ databases">
        <title>Lutispora strain m25 sp. nov., a thermophilic, non-spore-forming bacterium isolated from a lab-scale methanogenic bioreactor digesting anaerobic sludge.</title>
        <authorList>
            <person name="El Houari A."/>
            <person name="Mcdonald J."/>
        </authorList>
    </citation>
    <scope>NUCLEOTIDE SEQUENCE [LARGE SCALE GENOMIC DNA]</scope>
    <source>
        <strain evidence="10">m25</strain>
    </source>
</reference>
<feature type="domain" description="Global transcriptional regulator CodY C-terminal" evidence="8">
    <location>
        <begin position="205"/>
        <end position="258"/>
    </location>
</feature>
<dbReference type="RefSeq" id="WP_255228953.1">
    <property type="nucleotide sequence ID" value="NZ_JAJEKE010000022.1"/>
</dbReference>
<evidence type="ECO:0000256" key="2">
    <source>
        <dbReference type="ARBA" id="ARBA00022491"/>
    </source>
</evidence>
<dbReference type="Gene3D" id="1.10.10.10">
    <property type="entry name" value="Winged helix-like DNA-binding domain superfamily/Winged helix DNA-binding domain"/>
    <property type="match status" value="1"/>
</dbReference>
<comment type="caution">
    <text evidence="9">The sequence shown here is derived from an EMBL/GenBank/DDBJ whole genome shotgun (WGS) entry which is preliminary data.</text>
</comment>
<sequence length="265" mass="30244">MDNIVSKIRRLNTVFSKSATTFIPLDALCDELCGIIGCNIYLFNTDGHIFAYSVAQKFLCPYTKCSLENEELPQYYMDFFSKNNISITDMYEEHPECTYADVKHCLFNNRYYSMYPIFSAFKKVAGILFIRYEEPFSESDKILCEYTCAIVSIEMLRQEQEKIQHLSMEAAKAKLAVNSLTFSEKKAARAILEAIKGDSGEVFLNSIACKTYTTPSTVSGALKKLELATLIATRTRGVKGKYIKILNQNLRSELEEYERNPRTIS</sequence>
<evidence type="ECO:0000256" key="4">
    <source>
        <dbReference type="ARBA" id="ARBA00023125"/>
    </source>
</evidence>
<dbReference type="PANTHER" id="PTHR40062:SF1">
    <property type="entry name" value="GLOBAL TRANSCRIPTIONAL REGULATOR CODY"/>
    <property type="match status" value="1"/>
</dbReference>
<evidence type="ECO:0000256" key="1">
    <source>
        <dbReference type="ARBA" id="ARBA00022490"/>
    </source>
</evidence>
<keyword evidence="4" id="KW-0238">DNA-binding</keyword>
<dbReference type="PANTHER" id="PTHR40062">
    <property type="entry name" value="GTP-SENSING TRANSCRIPTIONAL PLEIOTROPIC REPRESSOR CODY"/>
    <property type="match status" value="1"/>
</dbReference>
<dbReference type="InterPro" id="IPR036390">
    <property type="entry name" value="WH_DNA-bd_sf"/>
</dbReference>
<evidence type="ECO:0000259" key="8">
    <source>
        <dbReference type="Pfam" id="PF08222"/>
    </source>
</evidence>
<evidence type="ECO:0000313" key="9">
    <source>
        <dbReference type="EMBL" id="MCQ1531419.1"/>
    </source>
</evidence>
<name>A0ABT1NJK2_9FIRM</name>
<keyword evidence="3" id="KW-0805">Transcription regulation</keyword>